<feature type="signal peptide" evidence="1">
    <location>
        <begin position="1"/>
        <end position="17"/>
    </location>
</feature>
<feature type="chain" id="PRO_5014908421" evidence="1">
    <location>
        <begin position="18"/>
        <end position="70"/>
    </location>
</feature>
<protein>
    <submittedName>
        <fullName evidence="2">Putative secreted peptide</fullName>
    </submittedName>
</protein>
<dbReference type="AlphaFoldDB" id="A0A2M3ZNJ8"/>
<sequence>MGWQAKLLACPLAGSLAGLIPILPPAMRKHDDNGDKRGLSILLKVTDGRTSSSPVPVPAAVGNSCYFASD</sequence>
<name>A0A2M3ZNJ8_9DIPT</name>
<evidence type="ECO:0000313" key="2">
    <source>
        <dbReference type="EMBL" id="MBW30157.1"/>
    </source>
</evidence>
<proteinExistence type="predicted"/>
<reference evidence="2" key="1">
    <citation type="submission" date="2018-01" db="EMBL/GenBank/DDBJ databases">
        <title>An insight into the sialome of Amazonian anophelines.</title>
        <authorList>
            <person name="Ribeiro J.M."/>
            <person name="Scarpassa V."/>
            <person name="Calvo E."/>
        </authorList>
    </citation>
    <scope>NUCLEOTIDE SEQUENCE</scope>
    <source>
        <tissue evidence="2">Salivary glands</tissue>
    </source>
</reference>
<accession>A0A2M3ZNJ8</accession>
<evidence type="ECO:0000256" key="1">
    <source>
        <dbReference type="SAM" id="SignalP"/>
    </source>
</evidence>
<organism evidence="2">
    <name type="scientific">Anopheles braziliensis</name>
    <dbReference type="NCBI Taxonomy" id="58242"/>
    <lineage>
        <taxon>Eukaryota</taxon>
        <taxon>Metazoa</taxon>
        <taxon>Ecdysozoa</taxon>
        <taxon>Arthropoda</taxon>
        <taxon>Hexapoda</taxon>
        <taxon>Insecta</taxon>
        <taxon>Pterygota</taxon>
        <taxon>Neoptera</taxon>
        <taxon>Endopterygota</taxon>
        <taxon>Diptera</taxon>
        <taxon>Nematocera</taxon>
        <taxon>Culicoidea</taxon>
        <taxon>Culicidae</taxon>
        <taxon>Anophelinae</taxon>
        <taxon>Anopheles</taxon>
    </lineage>
</organism>
<dbReference type="EMBL" id="GGFM01009406">
    <property type="protein sequence ID" value="MBW30157.1"/>
    <property type="molecule type" value="Transcribed_RNA"/>
</dbReference>
<keyword evidence="1" id="KW-0732">Signal</keyword>